<keyword evidence="2" id="KW-1185">Reference proteome</keyword>
<comment type="caution">
    <text evidence="1">The sequence shown here is derived from an EMBL/GenBank/DDBJ whole genome shotgun (WGS) entry which is preliminary data.</text>
</comment>
<reference evidence="1" key="2">
    <citation type="journal article" date="2022" name="New Phytol.">
        <title>Evolutionary transition to the ectomycorrhizal habit in the genomes of a hyperdiverse lineage of mushroom-forming fungi.</title>
        <authorList>
            <person name="Looney B."/>
            <person name="Miyauchi S."/>
            <person name="Morin E."/>
            <person name="Drula E."/>
            <person name="Courty P.E."/>
            <person name="Kohler A."/>
            <person name="Kuo A."/>
            <person name="LaButti K."/>
            <person name="Pangilinan J."/>
            <person name="Lipzen A."/>
            <person name="Riley R."/>
            <person name="Andreopoulos W."/>
            <person name="He G."/>
            <person name="Johnson J."/>
            <person name="Nolan M."/>
            <person name="Tritt A."/>
            <person name="Barry K.W."/>
            <person name="Grigoriev I.V."/>
            <person name="Nagy L.G."/>
            <person name="Hibbett D."/>
            <person name="Henrissat B."/>
            <person name="Matheny P.B."/>
            <person name="Labbe J."/>
            <person name="Martin F.M."/>
        </authorList>
    </citation>
    <scope>NUCLEOTIDE SEQUENCE</scope>
    <source>
        <strain evidence="1">EC-137</strain>
    </source>
</reference>
<organism evidence="1 2">
    <name type="scientific">Vararia minispora EC-137</name>
    <dbReference type="NCBI Taxonomy" id="1314806"/>
    <lineage>
        <taxon>Eukaryota</taxon>
        <taxon>Fungi</taxon>
        <taxon>Dikarya</taxon>
        <taxon>Basidiomycota</taxon>
        <taxon>Agaricomycotina</taxon>
        <taxon>Agaricomycetes</taxon>
        <taxon>Russulales</taxon>
        <taxon>Lachnocladiaceae</taxon>
        <taxon>Vararia</taxon>
    </lineage>
</organism>
<evidence type="ECO:0000313" key="1">
    <source>
        <dbReference type="EMBL" id="KAI0031637.1"/>
    </source>
</evidence>
<accession>A0ACB8QJ23</accession>
<dbReference type="EMBL" id="MU273572">
    <property type="protein sequence ID" value="KAI0031637.1"/>
    <property type="molecule type" value="Genomic_DNA"/>
</dbReference>
<reference evidence="1" key="1">
    <citation type="submission" date="2021-02" db="EMBL/GenBank/DDBJ databases">
        <authorList>
            <consortium name="DOE Joint Genome Institute"/>
            <person name="Ahrendt S."/>
            <person name="Looney B.P."/>
            <person name="Miyauchi S."/>
            <person name="Morin E."/>
            <person name="Drula E."/>
            <person name="Courty P.E."/>
            <person name="Chicoki N."/>
            <person name="Fauchery L."/>
            <person name="Kohler A."/>
            <person name="Kuo A."/>
            <person name="Labutti K."/>
            <person name="Pangilinan J."/>
            <person name="Lipzen A."/>
            <person name="Riley R."/>
            <person name="Andreopoulos W."/>
            <person name="He G."/>
            <person name="Johnson J."/>
            <person name="Barry K.W."/>
            <person name="Grigoriev I.V."/>
            <person name="Nagy L."/>
            <person name="Hibbett D."/>
            <person name="Henrissat B."/>
            <person name="Matheny P.B."/>
            <person name="Labbe J."/>
            <person name="Martin F."/>
        </authorList>
    </citation>
    <scope>NUCLEOTIDE SEQUENCE</scope>
    <source>
        <strain evidence="1">EC-137</strain>
    </source>
</reference>
<evidence type="ECO:0000313" key="2">
    <source>
        <dbReference type="Proteomes" id="UP000814128"/>
    </source>
</evidence>
<gene>
    <name evidence="1" type="ORF">K488DRAFT_51682</name>
</gene>
<protein>
    <submittedName>
        <fullName evidence="1">Uncharacterized protein</fullName>
    </submittedName>
</protein>
<sequence length="231" mass="25510">MASPSNPLASGDIAQPAVLDHAVPQQPNGQPQQPGKRYRPAPAKTFQCRGYGDCRMVFSRSEHLARHIRKHTGERPFTCHCGKQFSRLDNLRQHAQTVHADKTDQNERMMRELTSLHASMAAANKATQQRGKRQASNGAAGAHSTPSPVDPTPSSLVKQEEVAAQLSLSYQQHRPGTTAGYEAGYGQPDLFHHPGARSQWHVQTADIDRPNRQVSSYSFRDPTPADSQSFR</sequence>
<proteinExistence type="predicted"/>
<dbReference type="Proteomes" id="UP000814128">
    <property type="component" value="Unassembled WGS sequence"/>
</dbReference>
<feature type="non-terminal residue" evidence="1">
    <location>
        <position position="231"/>
    </location>
</feature>
<name>A0ACB8QJ23_9AGAM</name>